<comment type="similarity">
    <text evidence="2">Belongs to the HAD-like hydrolase superfamily. CbbY/CbbZ/Gph/YieH family.</text>
</comment>
<dbReference type="InterPro" id="IPR041492">
    <property type="entry name" value="HAD_2"/>
</dbReference>
<dbReference type="Proteomes" id="UP001235064">
    <property type="component" value="Unassembled WGS sequence"/>
</dbReference>
<protein>
    <submittedName>
        <fullName evidence="5">HAD family hydrolase</fullName>
        <ecNumber evidence="5">3.1.3.-</ecNumber>
    </submittedName>
</protein>
<evidence type="ECO:0000313" key="6">
    <source>
        <dbReference type="Proteomes" id="UP001235064"/>
    </source>
</evidence>
<keyword evidence="3" id="KW-0479">Metal-binding</keyword>
<dbReference type="SFLD" id="SFLDG01135">
    <property type="entry name" value="C1.5.6:_HAD__Beta-PGM__Phospha"/>
    <property type="match status" value="1"/>
</dbReference>
<evidence type="ECO:0000256" key="4">
    <source>
        <dbReference type="ARBA" id="ARBA00022842"/>
    </source>
</evidence>
<keyword evidence="4" id="KW-0460">Magnesium</keyword>
<evidence type="ECO:0000256" key="2">
    <source>
        <dbReference type="ARBA" id="ARBA00006171"/>
    </source>
</evidence>
<dbReference type="SFLD" id="SFLDG01129">
    <property type="entry name" value="C1.5:_HAD__Beta-PGM__Phosphata"/>
    <property type="match status" value="1"/>
</dbReference>
<name>A0ABT7MXS7_9MICO</name>
<evidence type="ECO:0000256" key="3">
    <source>
        <dbReference type="ARBA" id="ARBA00022723"/>
    </source>
</evidence>
<dbReference type="NCBIfam" id="TIGR01509">
    <property type="entry name" value="HAD-SF-IA-v3"/>
    <property type="match status" value="1"/>
</dbReference>
<dbReference type="Pfam" id="PF13419">
    <property type="entry name" value="HAD_2"/>
    <property type="match status" value="1"/>
</dbReference>
<dbReference type="PANTHER" id="PTHR46193:SF10">
    <property type="entry name" value="6-PHOSPHOGLUCONATE PHOSPHATASE"/>
    <property type="match status" value="1"/>
</dbReference>
<dbReference type="GO" id="GO:0016787">
    <property type="term" value="F:hydrolase activity"/>
    <property type="evidence" value="ECO:0007669"/>
    <property type="project" value="UniProtKB-KW"/>
</dbReference>
<dbReference type="Gene3D" id="1.10.150.240">
    <property type="entry name" value="Putative phosphatase, domain 2"/>
    <property type="match status" value="1"/>
</dbReference>
<dbReference type="EC" id="3.1.3.-" evidence="5"/>
<comment type="cofactor">
    <cofactor evidence="1">
        <name>Mg(2+)</name>
        <dbReference type="ChEBI" id="CHEBI:18420"/>
    </cofactor>
</comment>
<dbReference type="Gene3D" id="3.40.50.1000">
    <property type="entry name" value="HAD superfamily/HAD-like"/>
    <property type="match status" value="1"/>
</dbReference>
<dbReference type="SUPFAM" id="SSF56784">
    <property type="entry name" value="HAD-like"/>
    <property type="match status" value="1"/>
</dbReference>
<dbReference type="InterPro" id="IPR051600">
    <property type="entry name" value="Beta-PGM-like"/>
</dbReference>
<comment type="caution">
    <text evidence="5">The sequence shown here is derived from an EMBL/GenBank/DDBJ whole genome shotgun (WGS) entry which is preliminary data.</text>
</comment>
<dbReference type="PANTHER" id="PTHR46193">
    <property type="entry name" value="6-PHOSPHOGLUCONATE PHOSPHATASE"/>
    <property type="match status" value="1"/>
</dbReference>
<dbReference type="PRINTS" id="PR00413">
    <property type="entry name" value="HADHALOGNASE"/>
</dbReference>
<dbReference type="RefSeq" id="WP_286288115.1">
    <property type="nucleotide sequence ID" value="NZ_JASXSZ010000002.1"/>
</dbReference>
<dbReference type="CDD" id="cd07526">
    <property type="entry name" value="HAD_BPGM_like"/>
    <property type="match status" value="1"/>
</dbReference>
<gene>
    <name evidence="5" type="ORF">QSV35_07890</name>
</gene>
<dbReference type="InterPro" id="IPR023214">
    <property type="entry name" value="HAD_sf"/>
</dbReference>
<dbReference type="EMBL" id="JASXSZ010000002">
    <property type="protein sequence ID" value="MDL9979252.1"/>
    <property type="molecule type" value="Genomic_DNA"/>
</dbReference>
<evidence type="ECO:0000256" key="1">
    <source>
        <dbReference type="ARBA" id="ARBA00001946"/>
    </source>
</evidence>
<dbReference type="InterPro" id="IPR006439">
    <property type="entry name" value="HAD-SF_hydro_IA"/>
</dbReference>
<reference evidence="5 6" key="1">
    <citation type="submission" date="2023-06" db="EMBL/GenBank/DDBJ databases">
        <title>Microbacterium sp. nov., isolated from a waste landfill.</title>
        <authorList>
            <person name="Wen W."/>
        </authorList>
    </citation>
    <scope>NUCLEOTIDE SEQUENCE [LARGE SCALE GENOMIC DNA]</scope>
    <source>
        <strain evidence="5 6">ASV49</strain>
    </source>
</reference>
<dbReference type="InterPro" id="IPR023198">
    <property type="entry name" value="PGP-like_dom2"/>
</dbReference>
<dbReference type="InterPro" id="IPR036412">
    <property type="entry name" value="HAD-like_sf"/>
</dbReference>
<dbReference type="SFLD" id="SFLDS00003">
    <property type="entry name" value="Haloacid_Dehalogenase"/>
    <property type="match status" value="1"/>
</dbReference>
<accession>A0ABT7MXS7</accession>
<proteinExistence type="inferred from homology"/>
<keyword evidence="6" id="KW-1185">Reference proteome</keyword>
<sequence>MAAGGAPQLVIFDCDGVLVDSEILAARVGQRVLADLGCEVSLDEILERFVGASSEAYRAGVSEMLGRPLAPGWERPYSAWYTEAFRTELRAVPGIAESLLQLSLPTCVASNSGHARIRESLRTTDLLTHFDGRIFSAEDVERGKPEPDVYLWAAKSMGVAPAHCVVVEDSVFGVRAARAAGMRVFAYAGVTSAERLAGERTVIFESMTDLPNLIAAL</sequence>
<organism evidence="5 6">
    <name type="scientific">Microbacterium candidum</name>
    <dbReference type="NCBI Taxonomy" id="3041922"/>
    <lineage>
        <taxon>Bacteria</taxon>
        <taxon>Bacillati</taxon>
        <taxon>Actinomycetota</taxon>
        <taxon>Actinomycetes</taxon>
        <taxon>Micrococcales</taxon>
        <taxon>Microbacteriaceae</taxon>
        <taxon>Microbacterium</taxon>
    </lineage>
</organism>
<evidence type="ECO:0000313" key="5">
    <source>
        <dbReference type="EMBL" id="MDL9979252.1"/>
    </source>
</evidence>
<keyword evidence="5" id="KW-0378">Hydrolase</keyword>